<organism evidence="1 2">
    <name type="scientific">Citrobacter arsenatis</name>
    <dbReference type="NCBI Taxonomy" id="2546350"/>
    <lineage>
        <taxon>Bacteria</taxon>
        <taxon>Pseudomonadati</taxon>
        <taxon>Pseudomonadota</taxon>
        <taxon>Gammaproteobacteria</taxon>
        <taxon>Enterobacterales</taxon>
        <taxon>Enterobacteriaceae</taxon>
        <taxon>Citrobacter</taxon>
    </lineage>
</organism>
<accession>A0A4P6WRG2</accession>
<name>A0A4P6WRG2_9ENTR</name>
<evidence type="ECO:0000313" key="2">
    <source>
        <dbReference type="Proteomes" id="UP000293850"/>
    </source>
</evidence>
<keyword evidence="2" id="KW-1185">Reference proteome</keyword>
<sequence length="61" mass="7004">MPFRYVRQAVSGFEGEIFKQGGGHFLLSRMRKTAVGYRKAHFFALTKTALTSKWIYSFGLL</sequence>
<gene>
    <name evidence="1" type="ORF">E1B03_21110</name>
</gene>
<evidence type="ECO:0000313" key="1">
    <source>
        <dbReference type="EMBL" id="QBM24796.1"/>
    </source>
</evidence>
<dbReference type="EMBL" id="CP037864">
    <property type="protein sequence ID" value="QBM24796.1"/>
    <property type="molecule type" value="Genomic_DNA"/>
</dbReference>
<reference evidence="1 2" key="1">
    <citation type="submission" date="2019-03" db="EMBL/GenBank/DDBJ databases">
        <title>Complete genome sequence of an arsenate-respiring bacteria, Citrobacter sp. LY-1.</title>
        <authorList>
            <person name="Wang H."/>
            <person name="Liu Y."/>
            <person name="Li Q."/>
            <person name="Huang J."/>
        </authorList>
    </citation>
    <scope>NUCLEOTIDE SEQUENCE [LARGE SCALE GENOMIC DNA]</scope>
    <source>
        <strain evidence="1 2">LY-1</strain>
    </source>
</reference>
<dbReference type="Proteomes" id="UP000293850">
    <property type="component" value="Chromosome"/>
</dbReference>
<dbReference type="AlphaFoldDB" id="A0A4P6WRG2"/>
<protein>
    <submittedName>
        <fullName evidence="1">6-pyruvoyl tetrahydrobiopterin synthase</fullName>
    </submittedName>
</protein>
<dbReference type="KEGG" id="cars:E1B03_21110"/>
<proteinExistence type="predicted"/>